<dbReference type="InterPro" id="IPR001680">
    <property type="entry name" value="WD40_rpt"/>
</dbReference>
<feature type="region of interest" description="Disordered" evidence="4">
    <location>
        <begin position="439"/>
        <end position="459"/>
    </location>
</feature>
<evidence type="ECO:0000256" key="4">
    <source>
        <dbReference type="SAM" id="MobiDB-lite"/>
    </source>
</evidence>
<sequence length="1358" mass="143271">MWGDTNPEAEPDGDGFDVYSVALGDYVRQENFDADDEARAIGDLLAQFGGTLVPWEAKPEERDLAQVDQRLTAWAGPQDVRNGVLLWIGHGTSNGQESALYVRGAPRMEDDSRIPPAFLARHVVEARRLRSYYRKWDIVVVEACGAEGFVEHALAAISAAKSAGGLLLVGSGRDEGLGHLGTFRHVLERILTQRYSDHDTEIPVSGLAQYLDEAQAFFIGALNLGGLPPLRRRTAFPVTASVENHARLRTAIDALPEAERAHFARKGLGSDFGELSWNFVGRADDRAAIAEWLAHHRSGLLVVSGRAGCGKSALLGNVLLHANARFGELLPLLSRAGFAGPDYEDPLDLPNVDVTLHLTGATTHDVTTRLAKALDVEVPADALYPVERSNALVHALRSAARPDRTYTLLVDALDEAHEPLLIAGLLRELGTLPGLRTVVGSRPSSGEAPDRPPSSDHDLLDALGAGEEHVHVHWLRRDAQAMSAFVTQSLEQARDGFSGGPEAFQDAVRRAAVLIVGDEAADRDFLYAGLAVHEILADPGLLTADRVGELAGLLLSDHRALFAAGLRRLGARHSRAHRLIEALAHAQGRGLPRADGIWATAASALGDGPEAPVGPGDIDDILEAAAPYVMLDGEDGQSVHRLAHQTFAEYFTGAGSQDTGGRALRITQALVRLADESRARPLNPYLERHLSGHAAAAGIPGWAGLAERPEVLDRLSVPAVATDVLRAVGESGNLPPAVLGVLDTAHLLRRGGPADRVGLRQLGTARATGTAPGPEEPHEGTRRAGWQLCWSRLRPRPPRLTLAYPGVPVRSLTCVTGHGGGALLAGVDDGGALHVWDPAREYAVTTAAAFSTGPVTSVTALPGTTLLATSGHDKCVRIWDLSAHRPRLVDSFENGMWPHSLHGCLVPGGADGGSAEVPLLAVGEYGGGIRFVEPTTGRQRRGFRGHTGGPVWALTSFRDADGATLLASAAGDGIRVWAAGDLRRRGEPVHRDGATARTVVAFERPDDRRTLLAGGWDDGGVRVWDPATGEPVVAFESDGPVYDLTVLTAADGHRPLLAAAGRDGAVRVWDALTGVTEGGTQAPAKGAAGAPTEDRPAGPGSRGVATEGLAVTAFPGPGGDTLLATAADNGAVSVWHPYPGPRTAVAGPRTATDPHMGRIERLTTATGPDGRTVLIAEPRRGALQAFDALTGQPVDVPPGHHRAGPPPGTTLVTGPGGTVLHARYGRSERIELTVEATGRPYGTPLNAHQDWVTDVIEFTAGDGRHLVASCGDGNDCTVRFWDPADPTGPATPAGRAEPVDRTPLHTLTLDTRCFSLADLGDGRIAIGTDEGLLVVRTESWLLAGRTEGGRDVRTGQGR</sequence>
<dbReference type="InterPro" id="IPR011044">
    <property type="entry name" value="Quino_amine_DH_bsu"/>
</dbReference>
<dbReference type="InterPro" id="IPR036322">
    <property type="entry name" value="WD40_repeat_dom_sf"/>
</dbReference>
<dbReference type="InterPro" id="IPR019775">
    <property type="entry name" value="WD40_repeat_CS"/>
</dbReference>
<dbReference type="PROSITE" id="PS50082">
    <property type="entry name" value="WD_REPEATS_2"/>
    <property type="match status" value="2"/>
</dbReference>
<feature type="repeat" description="WD" evidence="3">
    <location>
        <begin position="1056"/>
        <end position="1070"/>
    </location>
</feature>
<comment type="caution">
    <text evidence="5">The sequence shown here is derived from an EMBL/GenBank/DDBJ whole genome shotgun (WGS) entry which is preliminary data.</text>
</comment>
<accession>A0A918HMU1</accession>
<feature type="repeat" description="WD" evidence="3">
    <location>
        <begin position="848"/>
        <end position="889"/>
    </location>
</feature>
<dbReference type="PANTHER" id="PTHR19879">
    <property type="entry name" value="TRANSCRIPTION INITIATION FACTOR TFIID"/>
    <property type="match status" value="1"/>
</dbReference>
<dbReference type="SUPFAM" id="SSF52540">
    <property type="entry name" value="P-loop containing nucleoside triphosphate hydrolases"/>
    <property type="match status" value="1"/>
</dbReference>
<dbReference type="Pfam" id="PF00400">
    <property type="entry name" value="WD40"/>
    <property type="match status" value="3"/>
</dbReference>
<dbReference type="PROSITE" id="PS00678">
    <property type="entry name" value="WD_REPEATS_1"/>
    <property type="match status" value="1"/>
</dbReference>
<evidence type="ECO:0000256" key="1">
    <source>
        <dbReference type="ARBA" id="ARBA00022574"/>
    </source>
</evidence>
<feature type="region of interest" description="Disordered" evidence="4">
    <location>
        <begin position="762"/>
        <end position="782"/>
    </location>
</feature>
<feature type="region of interest" description="Disordered" evidence="4">
    <location>
        <begin position="1077"/>
        <end position="1104"/>
    </location>
</feature>
<feature type="compositionally biased region" description="Basic and acidic residues" evidence="4">
    <location>
        <begin position="448"/>
        <end position="459"/>
    </location>
</feature>
<protein>
    <submittedName>
        <fullName evidence="5">Uncharacterized protein</fullName>
    </submittedName>
</protein>
<organism evidence="5 6">
    <name type="scientific">Streptomyces phaeofaciens</name>
    <dbReference type="NCBI Taxonomy" id="68254"/>
    <lineage>
        <taxon>Bacteria</taxon>
        <taxon>Bacillati</taxon>
        <taxon>Actinomycetota</taxon>
        <taxon>Actinomycetes</taxon>
        <taxon>Kitasatosporales</taxon>
        <taxon>Streptomycetaceae</taxon>
        <taxon>Streptomyces</taxon>
    </lineage>
</organism>
<dbReference type="InterPro" id="IPR015943">
    <property type="entry name" value="WD40/YVTN_repeat-like_dom_sf"/>
</dbReference>
<dbReference type="PANTHER" id="PTHR19879:SF9">
    <property type="entry name" value="TRANSCRIPTION INITIATION FACTOR TFIID SUBUNIT 5"/>
    <property type="match status" value="1"/>
</dbReference>
<evidence type="ECO:0000313" key="6">
    <source>
        <dbReference type="Proteomes" id="UP000646776"/>
    </source>
</evidence>
<dbReference type="SMART" id="SM00320">
    <property type="entry name" value="WD40"/>
    <property type="match status" value="6"/>
</dbReference>
<evidence type="ECO:0000313" key="5">
    <source>
        <dbReference type="EMBL" id="GGT84766.1"/>
    </source>
</evidence>
<evidence type="ECO:0000256" key="2">
    <source>
        <dbReference type="ARBA" id="ARBA00022737"/>
    </source>
</evidence>
<reference evidence="5" key="1">
    <citation type="journal article" date="2014" name="Int. J. Syst. Evol. Microbiol.">
        <title>Complete genome sequence of Corynebacterium casei LMG S-19264T (=DSM 44701T), isolated from a smear-ripened cheese.</title>
        <authorList>
            <consortium name="US DOE Joint Genome Institute (JGI-PGF)"/>
            <person name="Walter F."/>
            <person name="Albersmeier A."/>
            <person name="Kalinowski J."/>
            <person name="Ruckert C."/>
        </authorList>
    </citation>
    <scope>NUCLEOTIDE SEQUENCE</scope>
    <source>
        <strain evidence="5">JCM 4125</strain>
    </source>
</reference>
<keyword evidence="6" id="KW-1185">Reference proteome</keyword>
<dbReference type="Gene3D" id="2.130.10.10">
    <property type="entry name" value="YVTN repeat-like/Quinoprotein amine dehydrogenase"/>
    <property type="match status" value="3"/>
</dbReference>
<keyword evidence="2" id="KW-0677">Repeat</keyword>
<dbReference type="RefSeq" id="WP_189717009.1">
    <property type="nucleotide sequence ID" value="NZ_BMSA01000030.1"/>
</dbReference>
<dbReference type="EMBL" id="BMSA01000030">
    <property type="protein sequence ID" value="GGT84766.1"/>
    <property type="molecule type" value="Genomic_DNA"/>
</dbReference>
<reference evidence="5" key="2">
    <citation type="submission" date="2020-09" db="EMBL/GenBank/DDBJ databases">
        <authorList>
            <person name="Sun Q."/>
            <person name="Ohkuma M."/>
        </authorList>
    </citation>
    <scope>NUCLEOTIDE SEQUENCE</scope>
    <source>
        <strain evidence="5">JCM 4125</strain>
    </source>
</reference>
<dbReference type="SUPFAM" id="SSF50978">
    <property type="entry name" value="WD40 repeat-like"/>
    <property type="match status" value="1"/>
</dbReference>
<gene>
    <name evidence="5" type="ORF">GCM10010226_74260</name>
</gene>
<proteinExistence type="predicted"/>
<dbReference type="InterPro" id="IPR027417">
    <property type="entry name" value="P-loop_NTPase"/>
</dbReference>
<name>A0A918HMU1_9ACTN</name>
<dbReference type="SUPFAM" id="SSF50969">
    <property type="entry name" value="YVTN repeat-like/Quinoprotein amine dehydrogenase"/>
    <property type="match status" value="1"/>
</dbReference>
<evidence type="ECO:0000256" key="3">
    <source>
        <dbReference type="PROSITE-ProRule" id="PRU00221"/>
    </source>
</evidence>
<dbReference type="Proteomes" id="UP000646776">
    <property type="component" value="Unassembled WGS sequence"/>
</dbReference>
<keyword evidence="1 3" id="KW-0853">WD repeat</keyword>